<name>A0A1I0F8X8_9RHOB</name>
<proteinExistence type="predicted"/>
<dbReference type="RefSeq" id="WP_090734619.1">
    <property type="nucleotide sequence ID" value="NZ_FOHO01000006.1"/>
</dbReference>
<sequence>MRRFSGAILAALMPVAGFAQDAVIRIEAKRGSEAATIAAQGWRDRFEDVVTFPLSGDWIGIALGPMPQAGAEARLRQLRAAGQIPSDSFVAAAAPGLTPVPGDDATDAAPETVVATPVPPGTHIRLDARRNREDADAVLAQWRQTFPEAGLWQLPNGWFAVTLGPMQDATARAWLSAFRDGGLLPKDAFTTVAADLGQEVTPGTALDLPAPGDAAQMPPLDQVQKALRWAGHYDGDIDGKSGPQTRAAMQAEIMAERLAPDVPGAMRKLLERRAAWRDQMGLVELRDDHTGLSVVAPMDRLQFDRVERVLSIYGPRNDSGSALILFDRAGGQQELQDLGGLVTALGWVPNPDRKIERGHIRLEGRNAEHHGLAEGWVRDGRAQGFVLIWPADDPQNQRRIAAEISDSFQRIPAADSATMPDG</sequence>
<keyword evidence="1" id="KW-0732">Signal</keyword>
<evidence type="ECO:0008006" key="4">
    <source>
        <dbReference type="Google" id="ProtNLM"/>
    </source>
</evidence>
<evidence type="ECO:0000313" key="2">
    <source>
        <dbReference type="EMBL" id="SET54367.1"/>
    </source>
</evidence>
<organism evidence="2 3">
    <name type="scientific">Paracoccus homiensis</name>
    <dbReference type="NCBI Taxonomy" id="364199"/>
    <lineage>
        <taxon>Bacteria</taxon>
        <taxon>Pseudomonadati</taxon>
        <taxon>Pseudomonadota</taxon>
        <taxon>Alphaproteobacteria</taxon>
        <taxon>Rhodobacterales</taxon>
        <taxon>Paracoccaceae</taxon>
        <taxon>Paracoccus</taxon>
    </lineage>
</organism>
<keyword evidence="3" id="KW-1185">Reference proteome</keyword>
<evidence type="ECO:0000256" key="1">
    <source>
        <dbReference type="SAM" id="SignalP"/>
    </source>
</evidence>
<protein>
    <recommendedName>
        <fullName evidence="4">Peptidoglycan binding domain-containing protein</fullName>
    </recommendedName>
</protein>
<accession>A0A1I0F8X8</accession>
<reference evidence="2 3" key="1">
    <citation type="submission" date="2016-10" db="EMBL/GenBank/DDBJ databases">
        <authorList>
            <person name="de Groot N.N."/>
        </authorList>
    </citation>
    <scope>NUCLEOTIDE SEQUENCE [LARGE SCALE GENOMIC DNA]</scope>
    <source>
        <strain evidence="2 3">DSM 17862</strain>
    </source>
</reference>
<dbReference type="STRING" id="364199.SAMN04489858_106128"/>
<evidence type="ECO:0000313" key="3">
    <source>
        <dbReference type="Proteomes" id="UP000199180"/>
    </source>
</evidence>
<gene>
    <name evidence="2" type="ORF">SAMN04489858_106128</name>
</gene>
<dbReference type="EMBL" id="FOHO01000006">
    <property type="protein sequence ID" value="SET54367.1"/>
    <property type="molecule type" value="Genomic_DNA"/>
</dbReference>
<feature type="signal peptide" evidence="1">
    <location>
        <begin position="1"/>
        <end position="19"/>
    </location>
</feature>
<dbReference type="Proteomes" id="UP000199180">
    <property type="component" value="Unassembled WGS sequence"/>
</dbReference>
<dbReference type="OrthoDB" id="6810892at2"/>
<dbReference type="AlphaFoldDB" id="A0A1I0F8X8"/>
<feature type="chain" id="PRO_5011497861" description="Peptidoglycan binding domain-containing protein" evidence="1">
    <location>
        <begin position="20"/>
        <end position="422"/>
    </location>
</feature>